<comment type="caution">
    <text evidence="2">The sequence shown here is derived from an EMBL/GenBank/DDBJ whole genome shotgun (WGS) entry which is preliminary data.</text>
</comment>
<dbReference type="Pfam" id="PF02585">
    <property type="entry name" value="PIG-L"/>
    <property type="match status" value="1"/>
</dbReference>
<evidence type="ECO:0000256" key="1">
    <source>
        <dbReference type="SAM" id="SignalP"/>
    </source>
</evidence>
<sequence>MKLKLLLLTVLLLPCMLVAQPETPIEEWTGKTILLVGAHPDDDTMSHGTLSMLNENGNDVYILLLTTGNVGTADPDMTRHQLAKIRRQEQLDAMEELGLPTENYINLGYNDGMVEFADREEVVKRIVYHIRDLKPDVMFSFDPGWGYQTWHKADHRAAAYLAADAARAAEWHLIFPGQIIQDGLEAHSINEYVFYDSVDEAVNYRVDISDYAERKWNAATKYISQFNREAFNDYKGPNPEDYTNAEEYVERMRMRVYERGAVDGVPHESFRYYRGIPDGMGTQSSHY</sequence>
<reference evidence="2" key="2">
    <citation type="submission" date="2024-05" db="EMBL/GenBank/DDBJ databases">
        <title>Rhodohalobacter halophilus gen. nov., sp. nov., a moderately halophilic member of the family Balneolaceae.</title>
        <authorList>
            <person name="Xia J."/>
        </authorList>
    </citation>
    <scope>NUCLEOTIDE SEQUENCE</scope>
    <source>
        <strain evidence="2">WB101</strain>
    </source>
</reference>
<feature type="chain" id="PRO_5046745804" evidence="1">
    <location>
        <begin position="20"/>
        <end position="287"/>
    </location>
</feature>
<gene>
    <name evidence="2" type="ORF">L6773_09105</name>
</gene>
<dbReference type="Proteomes" id="UP001165366">
    <property type="component" value="Unassembled WGS sequence"/>
</dbReference>
<organism evidence="2 3">
    <name type="scientific">Rhodohalobacter sulfatireducens</name>
    <dbReference type="NCBI Taxonomy" id="2911366"/>
    <lineage>
        <taxon>Bacteria</taxon>
        <taxon>Pseudomonadati</taxon>
        <taxon>Balneolota</taxon>
        <taxon>Balneolia</taxon>
        <taxon>Balneolales</taxon>
        <taxon>Balneolaceae</taxon>
        <taxon>Rhodohalobacter</taxon>
    </lineage>
</organism>
<dbReference type="PANTHER" id="PTHR12993">
    <property type="entry name" value="N-ACETYLGLUCOSAMINYL-PHOSPHATIDYLINOSITOL DE-N-ACETYLASE-RELATED"/>
    <property type="match status" value="1"/>
</dbReference>
<dbReference type="EMBL" id="JAKLWS010000009">
    <property type="protein sequence ID" value="MCG2588722.1"/>
    <property type="molecule type" value="Genomic_DNA"/>
</dbReference>
<name>A0ABS9KCY2_9BACT</name>
<proteinExistence type="predicted"/>
<evidence type="ECO:0000313" key="3">
    <source>
        <dbReference type="Proteomes" id="UP001165366"/>
    </source>
</evidence>
<dbReference type="InterPro" id="IPR024078">
    <property type="entry name" value="LmbE-like_dom_sf"/>
</dbReference>
<dbReference type="PANTHER" id="PTHR12993:SF11">
    <property type="entry name" value="N-ACETYLGLUCOSAMINYL-PHOSPHATIDYLINOSITOL DE-N-ACETYLASE"/>
    <property type="match status" value="1"/>
</dbReference>
<accession>A0ABS9KCY2</accession>
<reference evidence="2" key="1">
    <citation type="submission" date="2022-01" db="EMBL/GenBank/DDBJ databases">
        <authorList>
            <person name="Wang Y."/>
        </authorList>
    </citation>
    <scope>NUCLEOTIDE SEQUENCE</scope>
    <source>
        <strain evidence="2">WB101</strain>
    </source>
</reference>
<dbReference type="RefSeq" id="WP_237853596.1">
    <property type="nucleotide sequence ID" value="NZ_JAKLWS010000009.1"/>
</dbReference>
<protein>
    <submittedName>
        <fullName evidence="2">PIG-L family deacetylase</fullName>
    </submittedName>
</protein>
<dbReference type="Gene3D" id="3.40.50.10320">
    <property type="entry name" value="LmbE-like"/>
    <property type="match status" value="1"/>
</dbReference>
<evidence type="ECO:0000313" key="2">
    <source>
        <dbReference type="EMBL" id="MCG2588722.1"/>
    </source>
</evidence>
<feature type="signal peptide" evidence="1">
    <location>
        <begin position="1"/>
        <end position="19"/>
    </location>
</feature>
<dbReference type="InterPro" id="IPR003737">
    <property type="entry name" value="GlcNAc_PI_deacetylase-related"/>
</dbReference>
<keyword evidence="1" id="KW-0732">Signal</keyword>
<keyword evidence="3" id="KW-1185">Reference proteome</keyword>
<dbReference type="SUPFAM" id="SSF102588">
    <property type="entry name" value="LmbE-like"/>
    <property type="match status" value="1"/>
</dbReference>